<dbReference type="InterPro" id="IPR027417">
    <property type="entry name" value="P-loop_NTPase"/>
</dbReference>
<feature type="compositionally biased region" description="Low complexity" evidence="5">
    <location>
        <begin position="632"/>
        <end position="656"/>
    </location>
</feature>
<evidence type="ECO:0000256" key="1">
    <source>
        <dbReference type="ARBA" id="ARBA00006930"/>
    </source>
</evidence>
<dbReference type="OrthoDB" id="9795626at2"/>
<feature type="coiled-coil region" evidence="4">
    <location>
        <begin position="705"/>
        <end position="809"/>
    </location>
</feature>
<feature type="coiled-coil region" evidence="4">
    <location>
        <begin position="426"/>
        <end position="463"/>
    </location>
</feature>
<keyword evidence="4" id="KW-0175">Coiled coil</keyword>
<name>A0A7X3JZ03_9BACL</name>
<comment type="subunit">
    <text evidence="2">Heterodimer of SbcC and SbcD.</text>
</comment>
<feature type="coiled-coil region" evidence="4">
    <location>
        <begin position="970"/>
        <end position="997"/>
    </location>
</feature>
<evidence type="ECO:0000259" key="6">
    <source>
        <dbReference type="Pfam" id="PF02463"/>
    </source>
</evidence>
<feature type="domain" description="RecF/RecN/SMC N-terminal" evidence="6">
    <location>
        <begin position="6"/>
        <end position="1145"/>
    </location>
</feature>
<evidence type="ECO:0000313" key="8">
    <source>
        <dbReference type="Proteomes" id="UP000490800"/>
    </source>
</evidence>
<evidence type="ECO:0000256" key="3">
    <source>
        <dbReference type="ARBA" id="ARBA00013368"/>
    </source>
</evidence>
<evidence type="ECO:0000256" key="5">
    <source>
        <dbReference type="SAM" id="MobiDB-lite"/>
    </source>
</evidence>
<dbReference type="PANTHER" id="PTHR32114:SF2">
    <property type="entry name" value="ABC TRANSPORTER ABCH.3"/>
    <property type="match status" value="1"/>
</dbReference>
<dbReference type="PANTHER" id="PTHR32114">
    <property type="entry name" value="ABC TRANSPORTER ABCH.3"/>
    <property type="match status" value="1"/>
</dbReference>
<feature type="coiled-coil region" evidence="4">
    <location>
        <begin position="837"/>
        <end position="899"/>
    </location>
</feature>
<dbReference type="EMBL" id="RHLK01000003">
    <property type="protein sequence ID" value="MVO99450.1"/>
    <property type="molecule type" value="Genomic_DNA"/>
</dbReference>
<feature type="coiled-coil region" evidence="4">
    <location>
        <begin position="251"/>
        <end position="391"/>
    </location>
</feature>
<evidence type="ECO:0000256" key="2">
    <source>
        <dbReference type="ARBA" id="ARBA00011322"/>
    </source>
</evidence>
<dbReference type="RefSeq" id="WP_157334426.1">
    <property type="nucleotide sequence ID" value="NZ_RHLK01000003.1"/>
</dbReference>
<dbReference type="Pfam" id="PF02463">
    <property type="entry name" value="SMC_N"/>
    <property type="match status" value="1"/>
</dbReference>
<comment type="caution">
    <text evidence="7">The sequence shown here is derived from an EMBL/GenBank/DDBJ whole genome shotgun (WGS) entry which is preliminary data.</text>
</comment>
<sequence length="1176" mass="129994">MRPIMLQMSGLQSYRETQEIDFTQLCDAGVFGIFGPTGSGKSSILDAITLALYGKVERASGGTQGIMNHAENTLAVSFTFQLSYPEGPVRYRVDRQFKRGTDVSVTNTVSRFVRLSGEEPVVLADKSTDVTHQVQHVLGLSMQDFTRAVVLPQGKFAEFLSLTGKDRRQMLQRLFHLEAYGDQLSARVSGKLKEADGLLKQLAARQQGLGDASAEALASAEQRRKEADLYAAEQRKTLQEAVKRHDELKSILSLQEEVGQIQVQQMKLEQEESAVRAREERVKRAEEAEKLRPYAEHQEAAAAAEAKQRNRLEETRILAEEADRKLTAAAQVSEQAQAELGKREELLLIRLEHLNQALEQEKELKALHLQCRDMQQQEKELTRELVQTKEAYRKESDTKDKALARQAELKEALKSVQVGYELRSKLQQAMDDKRQLDGDKRRLSELAAENLRKLEQIRTKEQEAAASEREMKVWAGDLVDWMGRVVEEQQETSALREQLHVSEAAAIRLLEVRRAEERAAELEQLAAKLAEQLHEGEACPVCGAVEHPAPHHNHSLPAAGRSAADGLRAIEECEQLIQQYRTIAAQADKHLLALDTLVKRAKEHGSADSNQALLQATGSSVGMLAEAAAATASADDVSGSDLPESPAAPENSSSSDPDAEDTGNRLADAWKRMEARMRLFARAQAELEEAYQSLLRRLRPLESAAQKSEAELRSLRGLLQADEAKASALEQAIREQDAQWHERHGADGLKQEDVEGRLKQLHEQEQQAEELSARIEKSIPFIDGVLAKLEQLRGDAAELDKTVLQLTTKLQGLTQLAAEKSQQLQGRAGSEPVPRQIEAAAAELEALRSRCERAKQAHEASRREQQEAAQRLSAAVQAAASAERQLAEALERLSRALEASAFADAAAVQAAYIGEAERSAWAAEARLHREREQTLRSRLAQLVAQLAGRSVTGDGWAEAQQLLLGAQASDEAALAARARAERDCEELQAKHEQWRGLEDQRAEQETLHGRLAKLQSVLKANAFVEFLAEEQLMQVSRAASQRLGQLTRQRYAIEVDSGGGFVIRDDGSGGVKRPVGTLSGGETFLTSLALALALSAQIQLKGEVPLEFFFLDEGFGTLDPDLLDMVVTSLEKLHMDRLAVGVISHVPELRARLPRKLIVDPAEPSGRGSRVRLELL</sequence>
<keyword evidence="8" id="KW-1185">Reference proteome</keyword>
<dbReference type="InterPro" id="IPR003395">
    <property type="entry name" value="RecF/RecN/SMC_N"/>
</dbReference>
<dbReference type="Proteomes" id="UP000490800">
    <property type="component" value="Unassembled WGS sequence"/>
</dbReference>
<proteinExistence type="inferred from homology"/>
<reference evidence="7 8" key="1">
    <citation type="journal article" date="2019" name="Microorganisms">
        <title>Paenibacillus lutrae sp. nov., A Chitinolytic Species Isolated from A River Otter in Castril Natural Park, Granada, Spain.</title>
        <authorList>
            <person name="Rodriguez M."/>
            <person name="Reina J.C."/>
            <person name="Bejar V."/>
            <person name="Llamas I."/>
        </authorList>
    </citation>
    <scope>NUCLEOTIDE SEQUENCE [LARGE SCALE GENOMIC DNA]</scope>
    <source>
        <strain evidence="7 8">N10</strain>
    </source>
</reference>
<comment type="similarity">
    <text evidence="1">Belongs to the SMC family. SbcC subfamily.</text>
</comment>
<dbReference type="SUPFAM" id="SSF52540">
    <property type="entry name" value="P-loop containing nucleoside triphosphate hydrolases"/>
    <property type="match status" value="1"/>
</dbReference>
<gene>
    <name evidence="7" type="ORF">EDM21_07905</name>
</gene>
<feature type="region of interest" description="Disordered" evidence="5">
    <location>
        <begin position="632"/>
        <end position="663"/>
    </location>
</feature>
<accession>A0A7X3JZ03</accession>
<dbReference type="AlphaFoldDB" id="A0A7X3JZ03"/>
<dbReference type="Gene3D" id="3.40.50.300">
    <property type="entry name" value="P-loop containing nucleotide triphosphate hydrolases"/>
    <property type="match status" value="2"/>
</dbReference>
<protein>
    <recommendedName>
        <fullName evidence="3">Nuclease SbcCD subunit C</fullName>
    </recommendedName>
</protein>
<evidence type="ECO:0000256" key="4">
    <source>
        <dbReference type="SAM" id="Coils"/>
    </source>
</evidence>
<organism evidence="7 8">
    <name type="scientific">Paenibacillus lutrae</name>
    <dbReference type="NCBI Taxonomy" id="2078573"/>
    <lineage>
        <taxon>Bacteria</taxon>
        <taxon>Bacillati</taxon>
        <taxon>Bacillota</taxon>
        <taxon>Bacilli</taxon>
        <taxon>Bacillales</taxon>
        <taxon>Paenibacillaceae</taxon>
        <taxon>Paenibacillus</taxon>
    </lineage>
</organism>
<evidence type="ECO:0000313" key="7">
    <source>
        <dbReference type="EMBL" id="MVO99450.1"/>
    </source>
</evidence>